<dbReference type="EMBL" id="FCON02000069">
    <property type="protein sequence ID" value="SAL77096.1"/>
    <property type="molecule type" value="Genomic_DNA"/>
</dbReference>
<gene>
    <name evidence="1" type="ORF">AWB68_05127</name>
</gene>
<comment type="caution">
    <text evidence="1">The sequence shown here is derived from an EMBL/GenBank/DDBJ whole genome shotgun (WGS) entry which is preliminary data.</text>
</comment>
<evidence type="ECO:0000313" key="1">
    <source>
        <dbReference type="EMBL" id="SAL77096.1"/>
    </source>
</evidence>
<protein>
    <submittedName>
        <fullName evidence="1">Uncharacterized protein</fullName>
    </submittedName>
</protein>
<name>A0A158K7L5_9BURK</name>
<organism evidence="1 2">
    <name type="scientific">Caballeronia choica</name>
    <dbReference type="NCBI Taxonomy" id="326476"/>
    <lineage>
        <taxon>Bacteria</taxon>
        <taxon>Pseudomonadati</taxon>
        <taxon>Pseudomonadota</taxon>
        <taxon>Betaproteobacteria</taxon>
        <taxon>Burkholderiales</taxon>
        <taxon>Burkholderiaceae</taxon>
        <taxon>Caballeronia</taxon>
    </lineage>
</organism>
<keyword evidence="2" id="KW-1185">Reference proteome</keyword>
<evidence type="ECO:0000313" key="2">
    <source>
        <dbReference type="Proteomes" id="UP000054770"/>
    </source>
</evidence>
<dbReference type="AlphaFoldDB" id="A0A158K7L5"/>
<reference evidence="1" key="1">
    <citation type="submission" date="2016-01" db="EMBL/GenBank/DDBJ databases">
        <authorList>
            <person name="Peeters C."/>
        </authorList>
    </citation>
    <scope>NUCLEOTIDE SEQUENCE [LARGE SCALE GENOMIC DNA]</scope>
    <source>
        <strain evidence="1">LMG 22940</strain>
    </source>
</reference>
<proteinExistence type="predicted"/>
<sequence length="191" mass="19862">MPDVPSSVTLSFVPRLSYATKAFVGLPLESVFTPIAFNWLTFTASVPALPAATLASTTGVVEPLPPNVTLPFVVSSYATNEFVTLPLESTVAPRPCNWPRLTASFAAVPAATLWICVPFVPPSETAAFVASSYATNEFVTLPLESVFRPASANCLTFTASEGAVPAATFVIATGVVEPVPPSVILLCAGVS</sequence>
<accession>A0A158K7L5</accession>
<dbReference type="Proteomes" id="UP000054770">
    <property type="component" value="Unassembled WGS sequence"/>
</dbReference>